<protein>
    <submittedName>
        <fullName evidence="2">Uncharacterized protein</fullName>
    </submittedName>
</protein>
<organism evidence="2 3">
    <name type="scientific">Bodo saltans</name>
    <name type="common">Flagellated protozoan</name>
    <dbReference type="NCBI Taxonomy" id="75058"/>
    <lineage>
        <taxon>Eukaryota</taxon>
        <taxon>Discoba</taxon>
        <taxon>Euglenozoa</taxon>
        <taxon>Kinetoplastea</taxon>
        <taxon>Metakinetoplastina</taxon>
        <taxon>Eubodonida</taxon>
        <taxon>Bodonidae</taxon>
        <taxon>Bodo</taxon>
    </lineage>
</organism>
<evidence type="ECO:0000313" key="2">
    <source>
        <dbReference type="EMBL" id="CUG93313.1"/>
    </source>
</evidence>
<evidence type="ECO:0000256" key="1">
    <source>
        <dbReference type="SAM" id="MobiDB-lite"/>
    </source>
</evidence>
<feature type="region of interest" description="Disordered" evidence="1">
    <location>
        <begin position="1"/>
        <end position="31"/>
    </location>
</feature>
<dbReference type="Proteomes" id="UP000051952">
    <property type="component" value="Unassembled WGS sequence"/>
</dbReference>
<proteinExistence type="predicted"/>
<dbReference type="Gene3D" id="2.40.50.100">
    <property type="match status" value="1"/>
</dbReference>
<sequence>MLRRTIPFQASKVSGGSAKNQAGSPRKKGKQFNVYLDTPVSPKEVLKDQRHRYGQDLHSRLPEYRPGHNVVMDQYFSLTATTKGVVSIRRSRINPNYKWLDVDPDIQKVRRGKEIREELAKRGQTTAMVATNDHYRQELDKMYEPTWRERVLKEQSLTERFVDPNLFARGVVPELKPLDRYYYE</sequence>
<reference evidence="3" key="1">
    <citation type="submission" date="2015-09" db="EMBL/GenBank/DDBJ databases">
        <authorList>
            <consortium name="Pathogen Informatics"/>
        </authorList>
    </citation>
    <scope>NUCLEOTIDE SEQUENCE [LARGE SCALE GENOMIC DNA]</scope>
    <source>
        <strain evidence="3">Lake Konstanz</strain>
    </source>
</reference>
<gene>
    <name evidence="2" type="ORF">BSAL_42015</name>
</gene>
<dbReference type="OrthoDB" id="269713at2759"/>
<dbReference type="SUPFAM" id="SSF110324">
    <property type="entry name" value="Ribosomal L27 protein-like"/>
    <property type="match status" value="1"/>
</dbReference>
<feature type="compositionally biased region" description="Polar residues" evidence="1">
    <location>
        <begin position="11"/>
        <end position="23"/>
    </location>
</feature>
<evidence type="ECO:0000313" key="3">
    <source>
        <dbReference type="Proteomes" id="UP000051952"/>
    </source>
</evidence>
<dbReference type="AlphaFoldDB" id="A0A0S4JV89"/>
<accession>A0A0S4JV89</accession>
<dbReference type="VEuPathDB" id="TriTrypDB:BSAL_42015"/>
<keyword evidence="3" id="KW-1185">Reference proteome</keyword>
<name>A0A0S4JV89_BODSA</name>
<dbReference type="OMA" id="VTEPHWR"/>
<dbReference type="EMBL" id="CYKH01002143">
    <property type="protein sequence ID" value="CUG93313.1"/>
    <property type="molecule type" value="Genomic_DNA"/>
</dbReference>